<protein>
    <submittedName>
        <fullName evidence="1">Glycosyltransferase</fullName>
    </submittedName>
</protein>
<dbReference type="EMBL" id="CP061171">
    <property type="protein sequence ID" value="QNR83912.1"/>
    <property type="molecule type" value="Genomic_DNA"/>
</dbReference>
<proteinExistence type="predicted"/>
<organism evidence="1 2">
    <name type="scientific">Pedobacter riviphilus</name>
    <dbReference type="NCBI Taxonomy" id="2766984"/>
    <lineage>
        <taxon>Bacteria</taxon>
        <taxon>Pseudomonadati</taxon>
        <taxon>Bacteroidota</taxon>
        <taxon>Sphingobacteriia</taxon>
        <taxon>Sphingobacteriales</taxon>
        <taxon>Sphingobacteriaceae</taxon>
        <taxon>Pedobacter</taxon>
    </lineage>
</organism>
<keyword evidence="2" id="KW-1185">Reference proteome</keyword>
<evidence type="ECO:0000313" key="1">
    <source>
        <dbReference type="EMBL" id="QNR83912.1"/>
    </source>
</evidence>
<dbReference type="RefSeq" id="WP_190326833.1">
    <property type="nucleotide sequence ID" value="NZ_CP061171.1"/>
</dbReference>
<name>A0ABX6TF18_9SPHI</name>
<gene>
    <name evidence="1" type="ORF">H9N25_18575</name>
</gene>
<dbReference type="Proteomes" id="UP000516439">
    <property type="component" value="Chromosome"/>
</dbReference>
<sequence>MIYITEMHVEDYLHVLANVNTIRIFKRVFAGEQICFLSAASHNLKVKSYFENNDSTIEFKAFDNRTPTKSTFTRVISLLKKAVDDFLFFKKLLDNCGSDDVIIVSHIYPHSLILLNFLTKFYRNKYVLVMLHGEIEYTLFPQSLGQKVIGAMYKVCLKFKARIINFVFLTKISQQIMTEANILDSQDIISMELPTFEKITPLISSSDLSSPIRFGHIGSAGKRKNVDKLYDIALINSDLVTSGKIEFWVVGILEDSIKRHLNANVKNLVNDQINTPLSREKYDSEVANLDYSMFFYGQNDFLLRSSAAFFDAIFYEKPIIAIKNRFFVDMFVVNGEMGYLCEDINEMNTLIEGIVLNRESSLKSYKLFIDNIQAYKKTLSIDNIAADLKDQLKSFGYFS</sequence>
<accession>A0ABX6TF18</accession>
<evidence type="ECO:0000313" key="2">
    <source>
        <dbReference type="Proteomes" id="UP000516439"/>
    </source>
</evidence>
<dbReference type="SUPFAM" id="SSF53756">
    <property type="entry name" value="UDP-Glycosyltransferase/glycogen phosphorylase"/>
    <property type="match status" value="1"/>
</dbReference>
<reference evidence="1 2" key="1">
    <citation type="submission" date="2020-09" db="EMBL/GenBank/DDBJ databases">
        <title>Pedobacter sp. SW-16 isolated from soil near Yeocheon.</title>
        <authorList>
            <person name="Im H.S."/>
            <person name="Joung Y."/>
            <person name="Lee S.-S."/>
        </authorList>
    </citation>
    <scope>NUCLEOTIDE SEQUENCE [LARGE SCALE GENOMIC DNA]</scope>
    <source>
        <strain evidence="1 2">SW-16</strain>
    </source>
</reference>